<accession>A0A916WZW8</accession>
<dbReference type="SMART" id="SM00740">
    <property type="entry name" value="PASTA"/>
    <property type="match status" value="4"/>
</dbReference>
<keyword evidence="7 10" id="KW-0067">ATP-binding</keyword>
<comment type="caution">
    <text evidence="15">The sequence shown here is derived from an EMBL/GenBank/DDBJ whole genome shotgun (WGS) entry which is preliminary data.</text>
</comment>
<evidence type="ECO:0000259" key="14">
    <source>
        <dbReference type="PROSITE" id="PS51178"/>
    </source>
</evidence>
<dbReference type="InterPro" id="IPR017441">
    <property type="entry name" value="Protein_kinase_ATP_BS"/>
</dbReference>
<dbReference type="RefSeq" id="WP_188588673.1">
    <property type="nucleotide sequence ID" value="NZ_BMGC01000050.1"/>
</dbReference>
<dbReference type="InterPro" id="IPR011009">
    <property type="entry name" value="Kinase-like_dom_sf"/>
</dbReference>
<dbReference type="GO" id="GO:0005524">
    <property type="term" value="F:ATP binding"/>
    <property type="evidence" value="ECO:0007669"/>
    <property type="project" value="UniProtKB-UniRule"/>
</dbReference>
<keyword evidence="16" id="KW-1185">Reference proteome</keyword>
<dbReference type="Pfam" id="PF03793">
    <property type="entry name" value="PASTA"/>
    <property type="match status" value="4"/>
</dbReference>
<proteinExistence type="predicted"/>
<dbReference type="InterPro" id="IPR008271">
    <property type="entry name" value="Ser/Thr_kinase_AS"/>
</dbReference>
<keyword evidence="5 10" id="KW-0547">Nucleotide-binding</keyword>
<keyword evidence="12" id="KW-0812">Transmembrane</keyword>
<keyword evidence="2 15" id="KW-0723">Serine/threonine-protein kinase</keyword>
<feature type="transmembrane region" description="Helical" evidence="12">
    <location>
        <begin position="343"/>
        <end position="365"/>
    </location>
</feature>
<reference evidence="15" key="2">
    <citation type="submission" date="2020-09" db="EMBL/GenBank/DDBJ databases">
        <authorList>
            <person name="Sun Q."/>
            <person name="Zhou Y."/>
        </authorList>
    </citation>
    <scope>NUCLEOTIDE SEQUENCE</scope>
    <source>
        <strain evidence="15">CGMCC 1.12827</strain>
    </source>
</reference>
<evidence type="ECO:0000256" key="5">
    <source>
        <dbReference type="ARBA" id="ARBA00022741"/>
    </source>
</evidence>
<dbReference type="SMART" id="SM00220">
    <property type="entry name" value="S_TKc"/>
    <property type="match status" value="1"/>
</dbReference>
<dbReference type="EMBL" id="BMGC01000050">
    <property type="protein sequence ID" value="GGB46696.1"/>
    <property type="molecule type" value="Genomic_DNA"/>
</dbReference>
<organism evidence="15 16">
    <name type="scientific">Gordonia jinhuaensis</name>
    <dbReference type="NCBI Taxonomy" id="1517702"/>
    <lineage>
        <taxon>Bacteria</taxon>
        <taxon>Bacillati</taxon>
        <taxon>Actinomycetota</taxon>
        <taxon>Actinomycetes</taxon>
        <taxon>Mycobacteriales</taxon>
        <taxon>Gordoniaceae</taxon>
        <taxon>Gordonia</taxon>
    </lineage>
</organism>
<evidence type="ECO:0000259" key="13">
    <source>
        <dbReference type="PROSITE" id="PS50011"/>
    </source>
</evidence>
<protein>
    <recommendedName>
        <fullName evidence="1">non-specific serine/threonine protein kinase</fullName>
        <ecNumber evidence="1">2.7.11.1</ecNumber>
    </recommendedName>
</protein>
<dbReference type="PANTHER" id="PTHR43289:SF6">
    <property type="entry name" value="SERINE_THREONINE-PROTEIN KINASE NEKL-3"/>
    <property type="match status" value="1"/>
</dbReference>
<feature type="domain" description="Protein kinase" evidence="13">
    <location>
        <begin position="11"/>
        <end position="274"/>
    </location>
</feature>
<keyword evidence="12" id="KW-1133">Transmembrane helix</keyword>
<dbReference type="PROSITE" id="PS51178">
    <property type="entry name" value="PASTA"/>
    <property type="match status" value="4"/>
</dbReference>
<evidence type="ECO:0000256" key="3">
    <source>
        <dbReference type="ARBA" id="ARBA00022679"/>
    </source>
</evidence>
<evidence type="ECO:0000256" key="12">
    <source>
        <dbReference type="SAM" id="Phobius"/>
    </source>
</evidence>
<dbReference type="Gene3D" id="3.30.200.20">
    <property type="entry name" value="Phosphorylase Kinase, domain 1"/>
    <property type="match status" value="1"/>
</dbReference>
<dbReference type="InterPro" id="IPR005543">
    <property type="entry name" value="PASTA_dom"/>
</dbReference>
<dbReference type="FunFam" id="1.10.510.10:FF:000021">
    <property type="entry name" value="Serine/threonine protein kinase"/>
    <property type="match status" value="1"/>
</dbReference>
<dbReference type="AlphaFoldDB" id="A0A916WZW8"/>
<evidence type="ECO:0000256" key="9">
    <source>
        <dbReference type="ARBA" id="ARBA00048679"/>
    </source>
</evidence>
<dbReference type="Proteomes" id="UP000621454">
    <property type="component" value="Unassembled WGS sequence"/>
</dbReference>
<evidence type="ECO:0000256" key="6">
    <source>
        <dbReference type="ARBA" id="ARBA00022777"/>
    </source>
</evidence>
<keyword evidence="3" id="KW-0808">Transferase</keyword>
<comment type="catalytic activity">
    <reaction evidence="8">
        <text>L-threonyl-[protein] + ATP = O-phospho-L-threonyl-[protein] + ADP + H(+)</text>
        <dbReference type="Rhea" id="RHEA:46608"/>
        <dbReference type="Rhea" id="RHEA-COMP:11060"/>
        <dbReference type="Rhea" id="RHEA-COMP:11605"/>
        <dbReference type="ChEBI" id="CHEBI:15378"/>
        <dbReference type="ChEBI" id="CHEBI:30013"/>
        <dbReference type="ChEBI" id="CHEBI:30616"/>
        <dbReference type="ChEBI" id="CHEBI:61977"/>
        <dbReference type="ChEBI" id="CHEBI:456216"/>
        <dbReference type="EC" id="2.7.11.1"/>
    </reaction>
</comment>
<sequence>MTTPRHLSDRYELGETLGFGGMSEVHQARDLRLHRDVAIKVLRADLARDPTFYLRFRREAQNAASLNHPTIVSVFDTGEAETAEGPLPYIVMEFVDGETLRDVLRARGHVTPREAMTWMADVAAALDFSHRNGIVHRDMKPANIMIDKSGAVKVMDFGIARAMSDATNSMTQTSAVIGTAQYLSPEQARGESVDARSDVYSMGCVLFELLTGQPPFTGDSPLAVAYQHVREDPPLPSSVVPEIGPELDSITLKAMAKNPANRYQSAADMRADLIKVLAGGKPSAPMVMTDEERTAILDSVSGPRPRLYADRGRSGSGNGGRNGGGGDDRDDRDDVRSANRRRFAWLAALVVVLVVALSLILTHPWSSDSQPEASVPTVTNLSASAARATLEQLGFHVNQLQEPSVEVPVGTATRTTPSAGVRARKGSQVTLYVSSGPQHVELPRLQGKSPDDAMSQLRSLGFTNVRTADVDSTDELNGKVVATVPAAGTSAAVNSAVVVQVGTGPKQVSVPELTGTTQSAATTTLREAGLEIVVVQADSSQEAGIVLASSPAAGVTVDVGSKVQVTVSRGNQFAIPDLTGKTAAQAMSALTAAGWKNTTLTQNYRNVGLGSPDDGRVLSQDPSPGMTIRNDQAVTITLGRQSLLPG</sequence>
<dbReference type="SUPFAM" id="SSF56112">
    <property type="entry name" value="Protein kinase-like (PK-like)"/>
    <property type="match status" value="1"/>
</dbReference>
<comment type="catalytic activity">
    <reaction evidence="9">
        <text>L-seryl-[protein] + ATP = O-phospho-L-seryl-[protein] + ADP + H(+)</text>
        <dbReference type="Rhea" id="RHEA:17989"/>
        <dbReference type="Rhea" id="RHEA-COMP:9863"/>
        <dbReference type="Rhea" id="RHEA-COMP:11604"/>
        <dbReference type="ChEBI" id="CHEBI:15378"/>
        <dbReference type="ChEBI" id="CHEBI:29999"/>
        <dbReference type="ChEBI" id="CHEBI:30616"/>
        <dbReference type="ChEBI" id="CHEBI:83421"/>
        <dbReference type="ChEBI" id="CHEBI:456216"/>
        <dbReference type="EC" id="2.7.11.1"/>
    </reaction>
</comment>
<evidence type="ECO:0000313" key="16">
    <source>
        <dbReference type="Proteomes" id="UP000621454"/>
    </source>
</evidence>
<evidence type="ECO:0000256" key="2">
    <source>
        <dbReference type="ARBA" id="ARBA00022527"/>
    </source>
</evidence>
<dbReference type="GO" id="GO:0045717">
    <property type="term" value="P:negative regulation of fatty acid biosynthetic process"/>
    <property type="evidence" value="ECO:0007669"/>
    <property type="project" value="UniProtKB-ARBA"/>
</dbReference>
<dbReference type="InterPro" id="IPR000719">
    <property type="entry name" value="Prot_kinase_dom"/>
</dbReference>
<dbReference type="PROSITE" id="PS00107">
    <property type="entry name" value="PROTEIN_KINASE_ATP"/>
    <property type="match status" value="1"/>
</dbReference>
<name>A0A916WZW8_9ACTN</name>
<dbReference type="Gene3D" id="1.10.510.10">
    <property type="entry name" value="Transferase(Phosphotransferase) domain 1"/>
    <property type="match status" value="1"/>
</dbReference>
<evidence type="ECO:0000256" key="1">
    <source>
        <dbReference type="ARBA" id="ARBA00012513"/>
    </source>
</evidence>
<evidence type="ECO:0000256" key="7">
    <source>
        <dbReference type="ARBA" id="ARBA00022840"/>
    </source>
</evidence>
<dbReference type="GO" id="GO:0004674">
    <property type="term" value="F:protein serine/threonine kinase activity"/>
    <property type="evidence" value="ECO:0007669"/>
    <property type="project" value="UniProtKB-KW"/>
</dbReference>
<dbReference type="NCBIfam" id="NF033483">
    <property type="entry name" value="PknB_PASTA_kin"/>
    <property type="match status" value="1"/>
</dbReference>
<dbReference type="PANTHER" id="PTHR43289">
    <property type="entry name" value="MITOGEN-ACTIVATED PROTEIN KINASE KINASE KINASE 20-RELATED"/>
    <property type="match status" value="1"/>
</dbReference>
<dbReference type="Gene3D" id="3.30.10.20">
    <property type="match status" value="4"/>
</dbReference>
<keyword evidence="6 15" id="KW-0418">Kinase</keyword>
<evidence type="ECO:0000256" key="11">
    <source>
        <dbReference type="SAM" id="MobiDB-lite"/>
    </source>
</evidence>
<reference evidence="15" key="1">
    <citation type="journal article" date="2014" name="Int. J. Syst. Evol. Microbiol.">
        <title>Complete genome sequence of Corynebacterium casei LMG S-19264T (=DSM 44701T), isolated from a smear-ripened cheese.</title>
        <authorList>
            <consortium name="US DOE Joint Genome Institute (JGI-PGF)"/>
            <person name="Walter F."/>
            <person name="Albersmeier A."/>
            <person name="Kalinowski J."/>
            <person name="Ruckert C."/>
        </authorList>
    </citation>
    <scope>NUCLEOTIDE SEQUENCE</scope>
    <source>
        <strain evidence="15">CGMCC 1.12827</strain>
    </source>
</reference>
<keyword evidence="12" id="KW-0472">Membrane</keyword>
<feature type="domain" description="PASTA" evidence="14">
    <location>
        <begin position="570"/>
        <end position="640"/>
    </location>
</feature>
<dbReference type="PROSITE" id="PS50011">
    <property type="entry name" value="PROTEIN_KINASE_DOM"/>
    <property type="match status" value="1"/>
</dbReference>
<feature type="compositionally biased region" description="Gly residues" evidence="11">
    <location>
        <begin position="314"/>
        <end position="325"/>
    </location>
</feature>
<dbReference type="Pfam" id="PF00069">
    <property type="entry name" value="Pkinase"/>
    <property type="match status" value="1"/>
</dbReference>
<feature type="domain" description="PASTA" evidence="14">
    <location>
        <begin position="436"/>
        <end position="503"/>
    </location>
</feature>
<dbReference type="FunFam" id="3.30.200.20:FF:000035">
    <property type="entry name" value="Serine/threonine protein kinase Stk1"/>
    <property type="match status" value="1"/>
</dbReference>
<evidence type="ECO:0000256" key="8">
    <source>
        <dbReference type="ARBA" id="ARBA00047899"/>
    </source>
</evidence>
<evidence type="ECO:0000256" key="10">
    <source>
        <dbReference type="PROSITE-ProRule" id="PRU10141"/>
    </source>
</evidence>
<dbReference type="PROSITE" id="PS00108">
    <property type="entry name" value="PROTEIN_KINASE_ST"/>
    <property type="match status" value="1"/>
</dbReference>
<feature type="binding site" evidence="10">
    <location>
        <position position="40"/>
    </location>
    <ligand>
        <name>ATP</name>
        <dbReference type="ChEBI" id="CHEBI:30616"/>
    </ligand>
</feature>
<keyword evidence="4" id="KW-0677">Repeat</keyword>
<dbReference type="EC" id="2.7.11.1" evidence="1"/>
<feature type="region of interest" description="Disordered" evidence="11">
    <location>
        <begin position="295"/>
        <end position="334"/>
    </location>
</feature>
<feature type="domain" description="PASTA" evidence="14">
    <location>
        <begin position="504"/>
        <end position="569"/>
    </location>
</feature>
<evidence type="ECO:0000313" key="15">
    <source>
        <dbReference type="EMBL" id="GGB46696.1"/>
    </source>
</evidence>
<feature type="domain" description="PASTA" evidence="14">
    <location>
        <begin position="369"/>
        <end position="435"/>
    </location>
</feature>
<gene>
    <name evidence="15" type="ORF">GCM10011489_37490</name>
</gene>
<evidence type="ECO:0000256" key="4">
    <source>
        <dbReference type="ARBA" id="ARBA00022737"/>
    </source>
</evidence>
<dbReference type="CDD" id="cd14014">
    <property type="entry name" value="STKc_PknB_like"/>
    <property type="match status" value="1"/>
</dbReference>
<dbReference type="CDD" id="cd06577">
    <property type="entry name" value="PASTA_pknB"/>
    <property type="match status" value="4"/>
</dbReference>